<protein>
    <recommendedName>
        <fullName evidence="2">histidine kinase</fullName>
        <ecNumber evidence="2">2.7.13.3</ecNumber>
    </recommendedName>
</protein>
<evidence type="ECO:0000256" key="4">
    <source>
        <dbReference type="ARBA" id="ARBA00022679"/>
    </source>
</evidence>
<dbReference type="InterPro" id="IPR005467">
    <property type="entry name" value="His_kinase_dom"/>
</dbReference>
<keyword evidence="9" id="KW-1185">Reference proteome</keyword>
<gene>
    <name evidence="8" type="ORF">SAMN05421779_105224</name>
</gene>
<dbReference type="Pfam" id="PF00512">
    <property type="entry name" value="HisKA"/>
    <property type="match status" value="1"/>
</dbReference>
<dbReference type="InterPro" id="IPR004358">
    <property type="entry name" value="Sig_transdc_His_kin-like_C"/>
</dbReference>
<dbReference type="NCBIfam" id="TIGR00229">
    <property type="entry name" value="sensory_box"/>
    <property type="match status" value="1"/>
</dbReference>
<dbReference type="STRING" id="80876.SAMN05421779_105224"/>
<evidence type="ECO:0000256" key="6">
    <source>
        <dbReference type="SAM" id="Phobius"/>
    </source>
</evidence>
<dbReference type="Gene3D" id="3.30.450.20">
    <property type="entry name" value="PAS domain"/>
    <property type="match status" value="1"/>
</dbReference>
<dbReference type="Pfam" id="PF13426">
    <property type="entry name" value="PAS_9"/>
    <property type="match status" value="1"/>
</dbReference>
<organism evidence="8 9">
    <name type="scientific">Insolitispirillum peregrinum</name>
    <dbReference type="NCBI Taxonomy" id="80876"/>
    <lineage>
        <taxon>Bacteria</taxon>
        <taxon>Pseudomonadati</taxon>
        <taxon>Pseudomonadota</taxon>
        <taxon>Alphaproteobacteria</taxon>
        <taxon>Rhodospirillales</taxon>
        <taxon>Novispirillaceae</taxon>
        <taxon>Insolitispirillum</taxon>
    </lineage>
</organism>
<proteinExistence type="predicted"/>
<accession>A0A1N7NLV9</accession>
<dbReference type="SUPFAM" id="SSF55785">
    <property type="entry name" value="PYP-like sensor domain (PAS domain)"/>
    <property type="match status" value="1"/>
</dbReference>
<dbReference type="PRINTS" id="PR00344">
    <property type="entry name" value="BCTRLSENSOR"/>
</dbReference>
<dbReference type="InterPro" id="IPR003594">
    <property type="entry name" value="HATPase_dom"/>
</dbReference>
<reference evidence="8 9" key="1">
    <citation type="submission" date="2017-01" db="EMBL/GenBank/DDBJ databases">
        <authorList>
            <person name="Mah S.A."/>
            <person name="Swanson W.J."/>
            <person name="Moy G.W."/>
            <person name="Vacquier V.D."/>
        </authorList>
    </citation>
    <scope>NUCLEOTIDE SEQUENCE [LARGE SCALE GENOMIC DNA]</scope>
    <source>
        <strain evidence="8 9">DSM 11589</strain>
    </source>
</reference>
<dbReference type="PROSITE" id="PS50109">
    <property type="entry name" value="HIS_KIN"/>
    <property type="match status" value="1"/>
</dbReference>
<dbReference type="Gene3D" id="3.30.565.10">
    <property type="entry name" value="Histidine kinase-like ATPase, C-terminal domain"/>
    <property type="match status" value="1"/>
</dbReference>
<dbReference type="GO" id="GO:0000155">
    <property type="term" value="F:phosphorelay sensor kinase activity"/>
    <property type="evidence" value="ECO:0007669"/>
    <property type="project" value="InterPro"/>
</dbReference>
<dbReference type="EMBL" id="FTOA01000005">
    <property type="protein sequence ID" value="SIS99385.1"/>
    <property type="molecule type" value="Genomic_DNA"/>
</dbReference>
<feature type="domain" description="Histidine kinase" evidence="7">
    <location>
        <begin position="541"/>
        <end position="761"/>
    </location>
</feature>
<dbReference type="SUPFAM" id="SSF55874">
    <property type="entry name" value="ATPase domain of HSP90 chaperone/DNA topoisomerase II/histidine kinase"/>
    <property type="match status" value="1"/>
</dbReference>
<dbReference type="AlphaFoldDB" id="A0A1N7NLV9"/>
<dbReference type="PANTHER" id="PTHR43304">
    <property type="entry name" value="PHYTOCHROME-LIKE PROTEIN CPH1"/>
    <property type="match status" value="1"/>
</dbReference>
<dbReference type="Gene3D" id="1.10.287.130">
    <property type="match status" value="1"/>
</dbReference>
<evidence type="ECO:0000256" key="3">
    <source>
        <dbReference type="ARBA" id="ARBA00022553"/>
    </source>
</evidence>
<comment type="catalytic activity">
    <reaction evidence="1">
        <text>ATP + protein L-histidine = ADP + protein N-phospho-L-histidine.</text>
        <dbReference type="EC" id="2.7.13.3"/>
    </reaction>
</comment>
<evidence type="ECO:0000256" key="1">
    <source>
        <dbReference type="ARBA" id="ARBA00000085"/>
    </source>
</evidence>
<feature type="transmembrane region" description="Helical" evidence="6">
    <location>
        <begin position="53"/>
        <end position="77"/>
    </location>
</feature>
<keyword evidence="6" id="KW-0812">Transmembrane</keyword>
<evidence type="ECO:0000313" key="9">
    <source>
        <dbReference type="Proteomes" id="UP000185678"/>
    </source>
</evidence>
<evidence type="ECO:0000313" key="8">
    <source>
        <dbReference type="EMBL" id="SIS99385.1"/>
    </source>
</evidence>
<keyword evidence="6" id="KW-1133">Transmembrane helix</keyword>
<evidence type="ECO:0000256" key="2">
    <source>
        <dbReference type="ARBA" id="ARBA00012438"/>
    </source>
</evidence>
<dbReference type="SUPFAM" id="SSF47384">
    <property type="entry name" value="Homodimeric domain of signal transducing histidine kinase"/>
    <property type="match status" value="1"/>
</dbReference>
<name>A0A1N7NLV9_9PROT</name>
<keyword evidence="3" id="KW-0597">Phosphoprotein</keyword>
<dbReference type="InterPro" id="IPR036890">
    <property type="entry name" value="HATPase_C_sf"/>
</dbReference>
<dbReference type="InterPro" id="IPR052162">
    <property type="entry name" value="Sensor_kinase/Photoreceptor"/>
</dbReference>
<dbReference type="Proteomes" id="UP000185678">
    <property type="component" value="Unassembled WGS sequence"/>
</dbReference>
<dbReference type="InterPro" id="IPR035965">
    <property type="entry name" value="PAS-like_dom_sf"/>
</dbReference>
<keyword evidence="6" id="KW-0472">Membrane</keyword>
<sequence length="765" mass="83101">MTSLFLMVVVGAMHSGQKSPSNTGPMIMSSVGAEGRGGAVPGEPDSKLSYRSAMWGLSLGAAALLGVAALMVVMAFLRIVTIADKAEQEVVPQVLLQQQQAVMAADLARVAEMILGTTDRDDRASALNESESIAHQFALVANIDVQSKLDAALHAVRRSAYRADMRDALDQSITGHLIRVDALLPPLGGTVGKADSYATQLLFETRHVLYEAAIAPTEARLQNLRERFAVLGQEMATVSQNGAVPRTGGRAFTLEEMNRFSVIFDLRAESLAVREQVRSETATARRQLAELSNSLSADAAANASQSASDIVAMGHSGVILVGLASGIALLVLGAVMVFLVRHTMGPILRAHSALEAIRRGETAVHVEPSSLREFNAIGQSVEQLGTVLAQLKVKEQAALRTQEQLQFIFDVSPVPFILNNVATSEVIAANDAACALFRLEKDAFVGRLMREFWIHSRHREEMISFLEQNGSVNGFETHMLTSQGSDFWANISARTVVLDGTQVVLSAFYDVTEQRAYETRLHGLVQDLEDTNSELEQFAYVASHDLQEPLRLVMSYLQLLKMRNGDALSSEGQEFLGFAVDAARRMQQVILDLLAYSHVGRDAAVPQPVPLQEVLRDVQEILSVAIAETQGHLDVAESLPVLKGERGELVRLFQNLVGNALKYHATDRSPHIRVFARQDNGGWEITVADNGIGIPEDYRSKVFEMFQRLHGEGEYSGTGIGLAICRKIVEQHKGRIWVDPDGGCGAQGQGCALKVWLPVVDALTG</sequence>
<dbReference type="SMART" id="SM00387">
    <property type="entry name" value="HATPase_c"/>
    <property type="match status" value="1"/>
</dbReference>
<dbReference type="CDD" id="cd00130">
    <property type="entry name" value="PAS"/>
    <property type="match status" value="1"/>
</dbReference>
<evidence type="ECO:0000256" key="5">
    <source>
        <dbReference type="ARBA" id="ARBA00022777"/>
    </source>
</evidence>
<dbReference type="InterPro" id="IPR003661">
    <property type="entry name" value="HisK_dim/P_dom"/>
</dbReference>
<dbReference type="CDD" id="cd00082">
    <property type="entry name" value="HisKA"/>
    <property type="match status" value="1"/>
</dbReference>
<dbReference type="SMART" id="SM00091">
    <property type="entry name" value="PAS"/>
    <property type="match status" value="1"/>
</dbReference>
<dbReference type="Pfam" id="PF02518">
    <property type="entry name" value="HATPase_c"/>
    <property type="match status" value="1"/>
</dbReference>
<dbReference type="EC" id="2.7.13.3" evidence="2"/>
<dbReference type="InterPro" id="IPR036097">
    <property type="entry name" value="HisK_dim/P_sf"/>
</dbReference>
<dbReference type="PANTHER" id="PTHR43304:SF1">
    <property type="entry name" value="PAC DOMAIN-CONTAINING PROTEIN"/>
    <property type="match status" value="1"/>
</dbReference>
<evidence type="ECO:0000259" key="7">
    <source>
        <dbReference type="PROSITE" id="PS50109"/>
    </source>
</evidence>
<dbReference type="InterPro" id="IPR000014">
    <property type="entry name" value="PAS"/>
</dbReference>
<keyword evidence="4" id="KW-0808">Transferase</keyword>
<keyword evidence="5" id="KW-0418">Kinase</keyword>
<feature type="transmembrane region" description="Helical" evidence="6">
    <location>
        <begin position="318"/>
        <end position="340"/>
    </location>
</feature>
<dbReference type="SMART" id="SM00388">
    <property type="entry name" value="HisKA"/>
    <property type="match status" value="1"/>
</dbReference>